<evidence type="ECO:0000313" key="3">
    <source>
        <dbReference type="Proteomes" id="UP000276133"/>
    </source>
</evidence>
<dbReference type="Proteomes" id="UP000276133">
    <property type="component" value="Unassembled WGS sequence"/>
</dbReference>
<proteinExistence type="predicted"/>
<dbReference type="EMBL" id="REGN01002578">
    <property type="protein sequence ID" value="RNA27217.1"/>
    <property type="molecule type" value="Genomic_DNA"/>
</dbReference>
<protein>
    <submittedName>
        <fullName evidence="2">Uncharacterized protein</fullName>
    </submittedName>
</protein>
<feature type="compositionally biased region" description="Polar residues" evidence="1">
    <location>
        <begin position="90"/>
        <end position="100"/>
    </location>
</feature>
<comment type="caution">
    <text evidence="2">The sequence shown here is derived from an EMBL/GenBank/DDBJ whole genome shotgun (WGS) entry which is preliminary data.</text>
</comment>
<evidence type="ECO:0000256" key="1">
    <source>
        <dbReference type="SAM" id="MobiDB-lite"/>
    </source>
</evidence>
<dbReference type="AlphaFoldDB" id="A0A3M7RV87"/>
<feature type="region of interest" description="Disordered" evidence="1">
    <location>
        <begin position="79"/>
        <end position="100"/>
    </location>
</feature>
<accession>A0A3M7RV87</accession>
<organism evidence="2 3">
    <name type="scientific">Brachionus plicatilis</name>
    <name type="common">Marine rotifer</name>
    <name type="synonym">Brachionus muelleri</name>
    <dbReference type="NCBI Taxonomy" id="10195"/>
    <lineage>
        <taxon>Eukaryota</taxon>
        <taxon>Metazoa</taxon>
        <taxon>Spiralia</taxon>
        <taxon>Gnathifera</taxon>
        <taxon>Rotifera</taxon>
        <taxon>Eurotatoria</taxon>
        <taxon>Monogononta</taxon>
        <taxon>Pseudotrocha</taxon>
        <taxon>Ploima</taxon>
        <taxon>Brachionidae</taxon>
        <taxon>Brachionus</taxon>
    </lineage>
</organism>
<feature type="region of interest" description="Disordered" evidence="1">
    <location>
        <begin position="1"/>
        <end position="23"/>
    </location>
</feature>
<keyword evidence="3" id="KW-1185">Reference proteome</keyword>
<gene>
    <name evidence="2" type="ORF">BpHYR1_021658</name>
</gene>
<sequence length="100" mass="11712">MEEKYLNNEAALSKKKRRKDVEAPLSRNDDVIVFRSENEHDQSILQVSNRFNVDFLPIDSNKYIRIGKNSKNVSLILSSRNMNDSDNKTSLDQNFNYSHY</sequence>
<evidence type="ECO:0000313" key="2">
    <source>
        <dbReference type="EMBL" id="RNA27217.1"/>
    </source>
</evidence>
<name>A0A3M7RV87_BRAPC</name>
<reference evidence="2 3" key="1">
    <citation type="journal article" date="2018" name="Sci. Rep.">
        <title>Genomic signatures of local adaptation to the degree of environmental predictability in rotifers.</title>
        <authorList>
            <person name="Franch-Gras L."/>
            <person name="Hahn C."/>
            <person name="Garcia-Roger E.M."/>
            <person name="Carmona M.J."/>
            <person name="Serra M."/>
            <person name="Gomez A."/>
        </authorList>
    </citation>
    <scope>NUCLEOTIDE SEQUENCE [LARGE SCALE GENOMIC DNA]</scope>
    <source>
        <strain evidence="2">HYR1</strain>
    </source>
</reference>
<dbReference type="OrthoDB" id="534912at2759"/>